<keyword evidence="3" id="KW-1185">Reference proteome</keyword>
<reference evidence="2 3" key="1">
    <citation type="submission" date="2017-05" db="EMBL/GenBank/DDBJ databases">
        <title>Genome sequence for an aflatoxigenic pathogen of Argentinian peanut, Aspergillus arachidicola.</title>
        <authorList>
            <person name="Moore G."/>
            <person name="Beltz S.B."/>
            <person name="Mack B.M."/>
        </authorList>
    </citation>
    <scope>NUCLEOTIDE SEQUENCE [LARGE SCALE GENOMIC DNA]</scope>
    <source>
        <strain evidence="2 3">CBS 117610</strain>
    </source>
</reference>
<sequence>MSDCSPDQNSNSAIPELDEAQQRYLEKQRQKTFEAGKARKSKDSCSPWPAEAWRAAHARLRAGVKQPEPRFPIIITDFMTPQKVQELSGLPSPPEMGWTTTTGFSQEELGHPEKLQYCVVTGHGCILHLQETTSGEDVLVWFEGEKRYAWSAHAYRSDEERRRMIVWRGGRME</sequence>
<comment type="caution">
    <text evidence="2">The sequence shown here is derived from an EMBL/GenBank/DDBJ whole genome shotgun (WGS) entry which is preliminary data.</text>
</comment>
<gene>
    <name evidence="2" type="ORF">AARAC_010542</name>
</gene>
<dbReference type="EMBL" id="NEXV01000365">
    <property type="protein sequence ID" value="PIG84725.1"/>
    <property type="molecule type" value="Genomic_DNA"/>
</dbReference>
<name>A0A2G7FWN4_9EURO</name>
<feature type="region of interest" description="Disordered" evidence="1">
    <location>
        <begin position="1"/>
        <end position="20"/>
    </location>
</feature>
<protein>
    <submittedName>
        <fullName evidence="2">Uncharacterized protein</fullName>
    </submittedName>
</protein>
<proteinExistence type="predicted"/>
<dbReference type="AlphaFoldDB" id="A0A2G7FWN4"/>
<evidence type="ECO:0000256" key="1">
    <source>
        <dbReference type="SAM" id="MobiDB-lite"/>
    </source>
</evidence>
<evidence type="ECO:0000313" key="3">
    <source>
        <dbReference type="Proteomes" id="UP000231358"/>
    </source>
</evidence>
<evidence type="ECO:0000313" key="2">
    <source>
        <dbReference type="EMBL" id="PIG84725.1"/>
    </source>
</evidence>
<accession>A0A2G7FWN4</accession>
<dbReference type="Proteomes" id="UP000231358">
    <property type="component" value="Unassembled WGS sequence"/>
</dbReference>
<feature type="compositionally biased region" description="Polar residues" evidence="1">
    <location>
        <begin position="1"/>
        <end position="13"/>
    </location>
</feature>
<organism evidence="2 3">
    <name type="scientific">Aspergillus arachidicola</name>
    <dbReference type="NCBI Taxonomy" id="656916"/>
    <lineage>
        <taxon>Eukaryota</taxon>
        <taxon>Fungi</taxon>
        <taxon>Dikarya</taxon>
        <taxon>Ascomycota</taxon>
        <taxon>Pezizomycotina</taxon>
        <taxon>Eurotiomycetes</taxon>
        <taxon>Eurotiomycetidae</taxon>
        <taxon>Eurotiales</taxon>
        <taxon>Aspergillaceae</taxon>
        <taxon>Aspergillus</taxon>
        <taxon>Aspergillus subgen. Circumdati</taxon>
    </lineage>
</organism>